<evidence type="ECO:0000313" key="2">
    <source>
        <dbReference type="Proteomes" id="UP000593578"/>
    </source>
</evidence>
<proteinExistence type="predicted"/>
<dbReference type="Proteomes" id="UP000593578">
    <property type="component" value="Unassembled WGS sequence"/>
</dbReference>
<evidence type="ECO:0000313" key="1">
    <source>
        <dbReference type="EMBL" id="MBA0599189.1"/>
    </source>
</evidence>
<dbReference type="AlphaFoldDB" id="A0A7J8QC99"/>
<dbReference type="EMBL" id="JABEZZ010000011">
    <property type="protein sequence ID" value="MBA0599189.1"/>
    <property type="molecule type" value="Genomic_DNA"/>
</dbReference>
<comment type="caution">
    <text evidence="1">The sequence shown here is derived from an EMBL/GenBank/DDBJ whole genome shotgun (WGS) entry which is preliminary data.</text>
</comment>
<name>A0A7J8QC99_GOSRA</name>
<accession>A0A7J8QC99</accession>
<gene>
    <name evidence="1" type="ORF">Gorai_005422</name>
</gene>
<sequence length="33" mass="3724">MIFAWLASSSAKGPLILLRELFFLCGDHFKGRV</sequence>
<reference evidence="1 2" key="1">
    <citation type="journal article" date="2019" name="Genome Biol. Evol.">
        <title>Insights into the evolution of the New World diploid cottons (Gossypium, subgenus Houzingenia) based on genome sequencing.</title>
        <authorList>
            <person name="Grover C.E."/>
            <person name="Arick M.A. 2nd"/>
            <person name="Thrash A."/>
            <person name="Conover J.L."/>
            <person name="Sanders W.S."/>
            <person name="Peterson D.G."/>
            <person name="Frelichowski J.E."/>
            <person name="Scheffler J.A."/>
            <person name="Scheffler B.E."/>
            <person name="Wendel J.F."/>
        </authorList>
    </citation>
    <scope>NUCLEOTIDE SEQUENCE [LARGE SCALE GENOMIC DNA]</scope>
    <source>
        <strain evidence="1">8</strain>
        <tissue evidence="1">Leaf</tissue>
    </source>
</reference>
<organism evidence="1 2">
    <name type="scientific">Gossypium raimondii</name>
    <name type="common">Peruvian cotton</name>
    <name type="synonym">Gossypium klotzschianum subsp. raimondii</name>
    <dbReference type="NCBI Taxonomy" id="29730"/>
    <lineage>
        <taxon>Eukaryota</taxon>
        <taxon>Viridiplantae</taxon>
        <taxon>Streptophyta</taxon>
        <taxon>Embryophyta</taxon>
        <taxon>Tracheophyta</taxon>
        <taxon>Spermatophyta</taxon>
        <taxon>Magnoliopsida</taxon>
        <taxon>eudicotyledons</taxon>
        <taxon>Gunneridae</taxon>
        <taxon>Pentapetalae</taxon>
        <taxon>rosids</taxon>
        <taxon>malvids</taxon>
        <taxon>Malvales</taxon>
        <taxon>Malvaceae</taxon>
        <taxon>Malvoideae</taxon>
        <taxon>Gossypium</taxon>
    </lineage>
</organism>
<protein>
    <submittedName>
        <fullName evidence="1">Uncharacterized protein</fullName>
    </submittedName>
</protein>